<dbReference type="GO" id="GO:0008270">
    <property type="term" value="F:zinc ion binding"/>
    <property type="evidence" value="ECO:0007669"/>
    <property type="project" value="UniProtKB-KW"/>
</dbReference>
<dbReference type="SUPFAM" id="SSF52540">
    <property type="entry name" value="P-loop containing nucleoside triphosphate hydrolases"/>
    <property type="match status" value="1"/>
</dbReference>
<reference evidence="19" key="1">
    <citation type="submission" date="2017-09" db="EMBL/GenBank/DDBJ databases">
        <title>Depth-based differentiation of microbial function through sediment-hosted aquifers and enrichment of novel symbionts in the deep terrestrial subsurface.</title>
        <authorList>
            <person name="Probst A.J."/>
            <person name="Ladd B."/>
            <person name="Jarett J.K."/>
            <person name="Geller-Mcgrath D.E."/>
            <person name="Sieber C.M.K."/>
            <person name="Emerson J.B."/>
            <person name="Anantharaman K."/>
            <person name="Thomas B.C."/>
            <person name="Malmstrom R."/>
            <person name="Stieglmeier M."/>
            <person name="Klingl A."/>
            <person name="Woyke T."/>
            <person name="Ryan C.M."/>
            <person name="Banfield J.F."/>
        </authorList>
    </citation>
    <scope>NUCLEOTIDE SEQUENCE [LARGE SCALE GENOMIC DNA]</scope>
</reference>
<dbReference type="GO" id="GO:0006281">
    <property type="term" value="P:DNA repair"/>
    <property type="evidence" value="ECO:0007669"/>
    <property type="project" value="UniProtKB-KW"/>
</dbReference>
<evidence type="ECO:0000256" key="6">
    <source>
        <dbReference type="ARBA" id="ARBA00022763"/>
    </source>
</evidence>
<dbReference type="InterPro" id="IPR027417">
    <property type="entry name" value="P-loop_NTPase"/>
</dbReference>
<dbReference type="GO" id="GO:0016887">
    <property type="term" value="F:ATP hydrolysis activity"/>
    <property type="evidence" value="ECO:0007669"/>
    <property type="project" value="InterPro"/>
</dbReference>
<dbReference type="EMBL" id="PEVA01000037">
    <property type="protein sequence ID" value="PIV08778.1"/>
    <property type="molecule type" value="Genomic_DNA"/>
</dbReference>
<evidence type="ECO:0000256" key="9">
    <source>
        <dbReference type="ARBA" id="ARBA00022833"/>
    </source>
</evidence>
<comment type="subcellular location">
    <subcellularLocation>
        <location evidence="1">Cytoplasm</location>
    </subcellularLocation>
</comment>
<dbReference type="GO" id="GO:0005737">
    <property type="term" value="C:cytoplasm"/>
    <property type="evidence" value="ECO:0007669"/>
    <property type="project" value="UniProtKB-SubCell"/>
</dbReference>
<evidence type="ECO:0000259" key="17">
    <source>
        <dbReference type="PROSITE" id="PS50893"/>
    </source>
</evidence>
<keyword evidence="4" id="KW-0677">Repeat</keyword>
<comment type="caution">
    <text evidence="18">The sequence shown here is derived from an EMBL/GenBank/DDBJ whole genome shotgun (WGS) entry which is preliminary data.</text>
</comment>
<organism evidence="18 19">
    <name type="scientific">Candidatus Roizmanbacteria bacterium CG03_land_8_20_14_0_80_39_12</name>
    <dbReference type="NCBI Taxonomy" id="1974847"/>
    <lineage>
        <taxon>Bacteria</taxon>
        <taxon>Candidatus Roizmaniibacteriota</taxon>
    </lineage>
</organism>
<evidence type="ECO:0000256" key="15">
    <source>
        <dbReference type="ARBA" id="ARBA00039316"/>
    </source>
</evidence>
<keyword evidence="5" id="KW-0547">Nucleotide-binding</keyword>
<gene>
    <name evidence="18" type="ORF">COS52_00940</name>
</gene>
<evidence type="ECO:0000256" key="12">
    <source>
        <dbReference type="ARBA" id="ARBA00023125"/>
    </source>
</evidence>
<evidence type="ECO:0000256" key="5">
    <source>
        <dbReference type="ARBA" id="ARBA00022741"/>
    </source>
</evidence>
<dbReference type="PANTHER" id="PTHR43152:SF3">
    <property type="entry name" value="UVRABC SYSTEM PROTEIN A"/>
    <property type="match status" value="1"/>
</dbReference>
<keyword evidence="2" id="KW-0963">Cytoplasm</keyword>
<dbReference type="InterPro" id="IPR003439">
    <property type="entry name" value="ABC_transporter-like_ATP-bd"/>
</dbReference>
<evidence type="ECO:0000256" key="11">
    <source>
        <dbReference type="ARBA" id="ARBA00022881"/>
    </source>
</evidence>
<dbReference type="PANTHER" id="PTHR43152">
    <property type="entry name" value="UVRABC SYSTEM PROTEIN A"/>
    <property type="match status" value="1"/>
</dbReference>
<keyword evidence="12" id="KW-0238">DNA-binding</keyword>
<dbReference type="PROSITE" id="PS50893">
    <property type="entry name" value="ABC_TRANSPORTER_2"/>
    <property type="match status" value="1"/>
</dbReference>
<dbReference type="GO" id="GO:0003677">
    <property type="term" value="F:DNA binding"/>
    <property type="evidence" value="ECO:0007669"/>
    <property type="project" value="UniProtKB-KW"/>
</dbReference>
<evidence type="ECO:0000256" key="3">
    <source>
        <dbReference type="ARBA" id="ARBA00022723"/>
    </source>
</evidence>
<sequence>YLFGTKEIPTNKRKLIAERGWIELHGATQFNLKNVDLKLPLGNMIAITGVSGSGKSTLITETLYPALKYYLDGYYQDTMGDFKHLVGQHNIERVYLVDQSPIGRTPRSNPATYTGMFDEIREIYSETLEARARGFKKGRFSFNMKGGRCEKCQGAGVIKIQMQFLPDVYVTCDVCEGHRYNKETLEVKFKGKTIYEVLNMTVVEAADFFKNHIHIYQKLLFLKNVGLGYVTLGQPAPTFSGGEAQRIKLAHELSRRDTGKTLYILDEPTTGLHMFDIEKLLHTLHQLVEGGNTVVIIEHNSDIIKNCQYIVDLGPEGGDGGGQILYQGQLNGIMKVKESYTAKYL</sequence>
<dbReference type="Gene3D" id="3.40.50.300">
    <property type="entry name" value="P-loop containing nucleotide triphosphate hydrolases"/>
    <property type="match status" value="1"/>
</dbReference>
<keyword evidence="13" id="KW-0234">DNA repair</keyword>
<dbReference type="Proteomes" id="UP000230119">
    <property type="component" value="Unassembled WGS sequence"/>
</dbReference>
<keyword evidence="11" id="KW-0267">Excision nuclease</keyword>
<keyword evidence="8" id="KW-0863">Zinc-finger</keyword>
<evidence type="ECO:0000313" key="19">
    <source>
        <dbReference type="Proteomes" id="UP000230119"/>
    </source>
</evidence>
<keyword evidence="10" id="KW-0067">ATP-binding</keyword>
<feature type="non-terminal residue" evidence="18">
    <location>
        <position position="1"/>
    </location>
</feature>
<dbReference type="AlphaFoldDB" id="A0A2M7BTG2"/>
<keyword evidence="3" id="KW-0479">Metal-binding</keyword>
<evidence type="ECO:0000256" key="2">
    <source>
        <dbReference type="ARBA" id="ARBA00022490"/>
    </source>
</evidence>
<proteinExistence type="inferred from homology"/>
<dbReference type="Gene3D" id="1.20.1580.10">
    <property type="entry name" value="ABC transporter ATPase like domain"/>
    <property type="match status" value="1"/>
</dbReference>
<feature type="domain" description="ABC transporter" evidence="17">
    <location>
        <begin position="16"/>
        <end position="338"/>
    </location>
</feature>
<comment type="similarity">
    <text evidence="14">Belongs to the ABC transporter superfamily. UvrA family.</text>
</comment>
<keyword evidence="7" id="KW-0228">DNA excision</keyword>
<evidence type="ECO:0000256" key="14">
    <source>
        <dbReference type="ARBA" id="ARBA00038000"/>
    </source>
</evidence>
<evidence type="ECO:0000256" key="4">
    <source>
        <dbReference type="ARBA" id="ARBA00022737"/>
    </source>
</evidence>
<dbReference type="GO" id="GO:0004518">
    <property type="term" value="F:nuclease activity"/>
    <property type="evidence" value="ECO:0007669"/>
    <property type="project" value="UniProtKB-KW"/>
</dbReference>
<name>A0A2M7BTG2_9BACT</name>
<evidence type="ECO:0000256" key="1">
    <source>
        <dbReference type="ARBA" id="ARBA00004496"/>
    </source>
</evidence>
<protein>
    <recommendedName>
        <fullName evidence="15">UvrABC system protein A</fullName>
    </recommendedName>
    <alternativeName>
        <fullName evidence="16">Excinuclease ABC subunit A</fullName>
    </alternativeName>
</protein>
<evidence type="ECO:0000256" key="7">
    <source>
        <dbReference type="ARBA" id="ARBA00022769"/>
    </source>
</evidence>
<dbReference type="GO" id="GO:0005524">
    <property type="term" value="F:ATP binding"/>
    <property type="evidence" value="ECO:0007669"/>
    <property type="project" value="UniProtKB-KW"/>
</dbReference>
<keyword evidence="9" id="KW-0862">Zinc</keyword>
<evidence type="ECO:0000256" key="10">
    <source>
        <dbReference type="ARBA" id="ARBA00022840"/>
    </source>
</evidence>
<keyword evidence="6" id="KW-0227">DNA damage</keyword>
<evidence type="ECO:0000256" key="13">
    <source>
        <dbReference type="ARBA" id="ARBA00023204"/>
    </source>
</evidence>
<evidence type="ECO:0000313" key="18">
    <source>
        <dbReference type="EMBL" id="PIV08778.1"/>
    </source>
</evidence>
<evidence type="ECO:0000256" key="8">
    <source>
        <dbReference type="ARBA" id="ARBA00022771"/>
    </source>
</evidence>
<dbReference type="FunFam" id="1.20.1580.10:FF:000002">
    <property type="entry name" value="UvrABC system protein A"/>
    <property type="match status" value="1"/>
</dbReference>
<evidence type="ECO:0000256" key="16">
    <source>
        <dbReference type="ARBA" id="ARBA00042156"/>
    </source>
</evidence>
<accession>A0A2M7BTG2</accession>